<name>A0A182PK65_9DIPT</name>
<dbReference type="FunFam" id="2.60.260.20:FF:000026">
    <property type="entry name" value="Uncharacterized protein, isoform B"/>
    <property type="match status" value="1"/>
</dbReference>
<protein>
    <recommendedName>
        <fullName evidence="2">J domain-containing protein</fullName>
    </recommendedName>
</protein>
<keyword evidence="4" id="KW-1185">Reference proteome</keyword>
<dbReference type="FunFam" id="1.10.287.110:FF:000033">
    <property type="entry name" value="dnaJ homolog subfamily B member 13"/>
    <property type="match status" value="1"/>
</dbReference>
<dbReference type="FunFam" id="2.60.260.20:FF:000002">
    <property type="entry name" value="Dnaj homolog subfamily b member"/>
    <property type="match status" value="1"/>
</dbReference>
<dbReference type="GO" id="GO:0005829">
    <property type="term" value="C:cytosol"/>
    <property type="evidence" value="ECO:0007669"/>
    <property type="project" value="TreeGrafter"/>
</dbReference>
<dbReference type="Gene3D" id="2.60.260.20">
    <property type="entry name" value="Urease metallochaperone UreE, N-terminal domain"/>
    <property type="match status" value="2"/>
</dbReference>
<keyword evidence="1" id="KW-0143">Chaperone</keyword>
<sequence length="372" mass="42122">MDIRSTLVNFSLLADVLTMCPPKIGAMGKDYYKTLGIPKGSTDEDIKKAYRKLALKYHPDKNKSPGAEEKFKEVAEAYEVLSDKKKREMYDKFGEEGLKGRASNGTSNSSQNFTYEFHGDPRATFAQFFGSNNPFGSFFDMHNDSLFNSSIFNDDEFFTPFSGLGNRHGLGGAFRSHSFNVHSPLKKEKVQDPPIEHDLYVTLEEIYHGCVKKMKISRRVLQPDGTSKKEDKCVSISIKPGWKSGTKVTFQKEGDQTKGKIPADIVFIIRDKPHVWFRREGSDLRYTARLTLKQALCGVIFEVPTMTGEKLRISTKQEIIKPNTVKRIQGYGLPFPKEPSRKGDLLVAFDIKFPDKLSTTEKEMLNDMLPNS</sequence>
<dbReference type="InterPro" id="IPR051339">
    <property type="entry name" value="DnaJ_subfamily_B"/>
</dbReference>
<dbReference type="GO" id="GO:0051087">
    <property type="term" value="F:protein-folding chaperone binding"/>
    <property type="evidence" value="ECO:0007669"/>
    <property type="project" value="TreeGrafter"/>
</dbReference>
<dbReference type="InterPro" id="IPR001623">
    <property type="entry name" value="DnaJ_domain"/>
</dbReference>
<evidence type="ECO:0000313" key="4">
    <source>
        <dbReference type="Proteomes" id="UP000075885"/>
    </source>
</evidence>
<dbReference type="SUPFAM" id="SSF46565">
    <property type="entry name" value="Chaperone J-domain"/>
    <property type="match status" value="1"/>
</dbReference>
<evidence type="ECO:0000256" key="1">
    <source>
        <dbReference type="ARBA" id="ARBA00023186"/>
    </source>
</evidence>
<dbReference type="CDD" id="cd06257">
    <property type="entry name" value="DnaJ"/>
    <property type="match status" value="1"/>
</dbReference>
<dbReference type="EnsemblMetazoa" id="AEPI007331-RA">
    <property type="protein sequence ID" value="AEPI007331-PA"/>
    <property type="gene ID" value="AEPI007331"/>
</dbReference>
<dbReference type="STRING" id="199890.A0A182PK65"/>
<dbReference type="PROSITE" id="PS50076">
    <property type="entry name" value="DNAJ_2"/>
    <property type="match status" value="1"/>
</dbReference>
<dbReference type="AlphaFoldDB" id="A0A182PK65"/>
<dbReference type="Proteomes" id="UP000075885">
    <property type="component" value="Unassembled WGS sequence"/>
</dbReference>
<dbReference type="Pfam" id="PF00226">
    <property type="entry name" value="DnaJ"/>
    <property type="match status" value="1"/>
</dbReference>
<dbReference type="VEuPathDB" id="VectorBase:AEPI007331"/>
<dbReference type="CDD" id="cd10747">
    <property type="entry name" value="DnaJ_C"/>
    <property type="match status" value="1"/>
</dbReference>
<reference evidence="4" key="1">
    <citation type="submission" date="2013-03" db="EMBL/GenBank/DDBJ databases">
        <title>The Genome Sequence of Anopheles epiroticus epiroticus2.</title>
        <authorList>
            <consortium name="The Broad Institute Genomics Platform"/>
            <person name="Neafsey D.E."/>
            <person name="Howell P."/>
            <person name="Walker B."/>
            <person name="Young S.K."/>
            <person name="Zeng Q."/>
            <person name="Gargeya S."/>
            <person name="Fitzgerald M."/>
            <person name="Haas B."/>
            <person name="Abouelleil A."/>
            <person name="Allen A.W."/>
            <person name="Alvarado L."/>
            <person name="Arachchi H.M."/>
            <person name="Berlin A.M."/>
            <person name="Chapman S.B."/>
            <person name="Gainer-Dewar J."/>
            <person name="Goldberg J."/>
            <person name="Griggs A."/>
            <person name="Gujja S."/>
            <person name="Hansen M."/>
            <person name="Howarth C."/>
            <person name="Imamovic A."/>
            <person name="Ireland A."/>
            <person name="Larimer J."/>
            <person name="McCowan C."/>
            <person name="Murphy C."/>
            <person name="Pearson M."/>
            <person name="Poon T.W."/>
            <person name="Priest M."/>
            <person name="Roberts A."/>
            <person name="Saif S."/>
            <person name="Shea T."/>
            <person name="Sisk P."/>
            <person name="Sykes S."/>
            <person name="Wortman J."/>
            <person name="Nusbaum C."/>
            <person name="Birren B."/>
        </authorList>
    </citation>
    <scope>NUCLEOTIDE SEQUENCE [LARGE SCALE GENOMIC DNA]</scope>
    <source>
        <strain evidence="4">Epiroticus2</strain>
    </source>
</reference>
<accession>A0A182PK65</accession>
<proteinExistence type="predicted"/>
<dbReference type="Gene3D" id="1.10.287.110">
    <property type="entry name" value="DnaJ domain"/>
    <property type="match status" value="1"/>
</dbReference>
<dbReference type="PROSITE" id="PS00636">
    <property type="entry name" value="DNAJ_1"/>
    <property type="match status" value="1"/>
</dbReference>
<dbReference type="GO" id="GO:0051082">
    <property type="term" value="F:unfolded protein binding"/>
    <property type="evidence" value="ECO:0007669"/>
    <property type="project" value="InterPro"/>
</dbReference>
<evidence type="ECO:0000313" key="3">
    <source>
        <dbReference type="EnsemblMetazoa" id="AEPI007331-PA"/>
    </source>
</evidence>
<dbReference type="InterPro" id="IPR008971">
    <property type="entry name" value="HSP40/DnaJ_pept-bd"/>
</dbReference>
<dbReference type="PRINTS" id="PR00625">
    <property type="entry name" value="JDOMAIN"/>
</dbReference>
<dbReference type="SMART" id="SM00271">
    <property type="entry name" value="DnaJ"/>
    <property type="match status" value="1"/>
</dbReference>
<dbReference type="InterPro" id="IPR036869">
    <property type="entry name" value="J_dom_sf"/>
</dbReference>
<dbReference type="SUPFAM" id="SSF49493">
    <property type="entry name" value="HSP40/DnaJ peptide-binding domain"/>
    <property type="match status" value="2"/>
</dbReference>
<dbReference type="GO" id="GO:0006457">
    <property type="term" value="P:protein folding"/>
    <property type="evidence" value="ECO:0007669"/>
    <property type="project" value="InterPro"/>
</dbReference>
<evidence type="ECO:0000259" key="2">
    <source>
        <dbReference type="PROSITE" id="PS50076"/>
    </source>
</evidence>
<reference evidence="3" key="2">
    <citation type="submission" date="2020-05" db="UniProtKB">
        <authorList>
            <consortium name="EnsemblMetazoa"/>
        </authorList>
    </citation>
    <scope>IDENTIFICATION</scope>
    <source>
        <strain evidence="3">Epiroticus2</strain>
    </source>
</reference>
<dbReference type="InterPro" id="IPR002939">
    <property type="entry name" value="DnaJ_C"/>
</dbReference>
<dbReference type="PANTHER" id="PTHR24078">
    <property type="entry name" value="DNAJ HOMOLOG SUBFAMILY C MEMBER"/>
    <property type="match status" value="1"/>
</dbReference>
<feature type="domain" description="J" evidence="2">
    <location>
        <begin position="30"/>
        <end position="94"/>
    </location>
</feature>
<dbReference type="PANTHER" id="PTHR24078:SF553">
    <property type="entry name" value="DNAJ HOMOLOG SUBFAMILY B MEMBER 5"/>
    <property type="match status" value="1"/>
</dbReference>
<organism evidence="3 4">
    <name type="scientific">Anopheles epiroticus</name>
    <dbReference type="NCBI Taxonomy" id="199890"/>
    <lineage>
        <taxon>Eukaryota</taxon>
        <taxon>Metazoa</taxon>
        <taxon>Ecdysozoa</taxon>
        <taxon>Arthropoda</taxon>
        <taxon>Hexapoda</taxon>
        <taxon>Insecta</taxon>
        <taxon>Pterygota</taxon>
        <taxon>Neoptera</taxon>
        <taxon>Endopterygota</taxon>
        <taxon>Diptera</taxon>
        <taxon>Nematocera</taxon>
        <taxon>Culicoidea</taxon>
        <taxon>Culicidae</taxon>
        <taxon>Anophelinae</taxon>
        <taxon>Anopheles</taxon>
    </lineage>
</organism>
<dbReference type="InterPro" id="IPR018253">
    <property type="entry name" value="DnaJ_domain_CS"/>
</dbReference>
<dbReference type="Pfam" id="PF01556">
    <property type="entry name" value="DnaJ_C"/>
    <property type="match status" value="1"/>
</dbReference>